<accession>K1TJ71</accession>
<keyword evidence="1" id="KW-0808">Transferase</keyword>
<evidence type="ECO:0000313" key="1">
    <source>
        <dbReference type="EMBL" id="EKC67574.1"/>
    </source>
</evidence>
<dbReference type="AlphaFoldDB" id="K1TJ71"/>
<dbReference type="EMBL" id="AJWY01006176">
    <property type="protein sequence ID" value="EKC67574.1"/>
    <property type="molecule type" value="Genomic_DNA"/>
</dbReference>
<proteinExistence type="predicted"/>
<comment type="caution">
    <text evidence="1">The sequence shown here is derived from an EMBL/GenBank/DDBJ whole genome shotgun (WGS) entry which is preliminary data.</text>
</comment>
<sequence>MFPQLIAGPIVRYSDVEEQIEERTVTLKNISAGVMRFSAGLLKKAIIANFAGQLTEKLIGGDLTGLSSAGAWIGIISYTLQIYFDFSGYSDMAI</sequence>
<protein>
    <submittedName>
        <fullName evidence="1">Membrane bound O-acyl transferase MBOAT family protein</fullName>
    </submittedName>
</protein>
<gene>
    <name evidence="1" type="ORF">LEA_09234</name>
</gene>
<name>K1TJ71_9ZZZZ</name>
<dbReference type="GO" id="GO:0016740">
    <property type="term" value="F:transferase activity"/>
    <property type="evidence" value="ECO:0007669"/>
    <property type="project" value="UniProtKB-KW"/>
</dbReference>
<feature type="non-terminal residue" evidence="1">
    <location>
        <position position="94"/>
    </location>
</feature>
<organism evidence="1">
    <name type="scientific">human gut metagenome</name>
    <dbReference type="NCBI Taxonomy" id="408170"/>
    <lineage>
        <taxon>unclassified sequences</taxon>
        <taxon>metagenomes</taxon>
        <taxon>organismal metagenomes</taxon>
    </lineage>
</organism>
<reference evidence="1" key="1">
    <citation type="journal article" date="2013" name="Environ. Microbiol.">
        <title>Microbiota from the distal guts of lean and obese adolescents exhibit partial functional redundancy besides clear differences in community structure.</title>
        <authorList>
            <person name="Ferrer M."/>
            <person name="Ruiz A."/>
            <person name="Lanza F."/>
            <person name="Haange S.B."/>
            <person name="Oberbach A."/>
            <person name="Till H."/>
            <person name="Bargiela R."/>
            <person name="Campoy C."/>
            <person name="Segura M.T."/>
            <person name="Richter M."/>
            <person name="von Bergen M."/>
            <person name="Seifert J."/>
            <person name="Suarez A."/>
        </authorList>
    </citation>
    <scope>NUCLEOTIDE SEQUENCE</scope>
</reference>